<accession>A0ABC8QUH9</accession>
<keyword evidence="3" id="KW-1185">Reference proteome</keyword>
<dbReference type="PANTHER" id="PTHR36856:SF2">
    <property type="match status" value="1"/>
</dbReference>
<name>A0ABC8QUH9_9AQUA</name>
<comment type="caution">
    <text evidence="2">The sequence shown here is derived from an EMBL/GenBank/DDBJ whole genome shotgun (WGS) entry which is preliminary data.</text>
</comment>
<dbReference type="EMBL" id="CAUOFW020000447">
    <property type="protein sequence ID" value="CAK9134409.1"/>
    <property type="molecule type" value="Genomic_DNA"/>
</dbReference>
<gene>
    <name evidence="2" type="ORF">ILEXP_LOCUS1340</name>
</gene>
<feature type="region of interest" description="Disordered" evidence="1">
    <location>
        <begin position="73"/>
        <end position="95"/>
    </location>
</feature>
<dbReference type="Proteomes" id="UP001642360">
    <property type="component" value="Unassembled WGS sequence"/>
</dbReference>
<proteinExistence type="predicted"/>
<evidence type="ECO:0000313" key="3">
    <source>
        <dbReference type="Proteomes" id="UP001642360"/>
    </source>
</evidence>
<evidence type="ECO:0000313" key="2">
    <source>
        <dbReference type="EMBL" id="CAK9134409.1"/>
    </source>
</evidence>
<sequence length="95" mass="10568">MMCFRGDKIVNFLEFLFLGCEQMDGEKRERVGGAGGGTEKTKTVVDVDEALRKCLEENKGDTTKCRSVVEAFKSSTPPRKPIRPLRLRSGSLTDV</sequence>
<reference evidence="2 3" key="1">
    <citation type="submission" date="2024-02" db="EMBL/GenBank/DDBJ databases">
        <authorList>
            <person name="Vignale AGUSTIN F."/>
            <person name="Sosa J E."/>
            <person name="Modenutti C."/>
        </authorList>
    </citation>
    <scope>NUCLEOTIDE SEQUENCE [LARGE SCALE GENOMIC DNA]</scope>
</reference>
<dbReference type="PANTHER" id="PTHR36856">
    <property type="entry name" value="OS07G0175200 PROTEIN"/>
    <property type="match status" value="1"/>
</dbReference>
<evidence type="ECO:0000256" key="1">
    <source>
        <dbReference type="SAM" id="MobiDB-lite"/>
    </source>
</evidence>
<protein>
    <submittedName>
        <fullName evidence="2">Uncharacterized protein</fullName>
    </submittedName>
</protein>
<organism evidence="2 3">
    <name type="scientific">Ilex paraguariensis</name>
    <name type="common">yerba mate</name>
    <dbReference type="NCBI Taxonomy" id="185542"/>
    <lineage>
        <taxon>Eukaryota</taxon>
        <taxon>Viridiplantae</taxon>
        <taxon>Streptophyta</taxon>
        <taxon>Embryophyta</taxon>
        <taxon>Tracheophyta</taxon>
        <taxon>Spermatophyta</taxon>
        <taxon>Magnoliopsida</taxon>
        <taxon>eudicotyledons</taxon>
        <taxon>Gunneridae</taxon>
        <taxon>Pentapetalae</taxon>
        <taxon>asterids</taxon>
        <taxon>campanulids</taxon>
        <taxon>Aquifoliales</taxon>
        <taxon>Aquifoliaceae</taxon>
        <taxon>Ilex</taxon>
    </lineage>
</organism>
<dbReference type="AlphaFoldDB" id="A0ABC8QUH9"/>